<reference evidence="2 3" key="1">
    <citation type="journal article" date="2022" name="Int. J. Syst. Evol. Microbiol.">
        <title>Prevotella herbatica sp. nov., a plant polysaccharide-decomposing anaerobic bacterium isolated from a methanogenic reactor.</title>
        <authorList>
            <person name="Uek A."/>
            <person name="Tonouchi A."/>
            <person name="Kaku N."/>
            <person name="Ueki K."/>
        </authorList>
    </citation>
    <scope>NUCLEOTIDE SEQUENCE [LARGE SCALE GENOMIC DNA]</scope>
    <source>
        <strain evidence="2 3">WR041</strain>
    </source>
</reference>
<feature type="transmembrane region" description="Helical" evidence="1">
    <location>
        <begin position="286"/>
        <end position="307"/>
    </location>
</feature>
<keyword evidence="3" id="KW-1185">Reference proteome</keyword>
<dbReference type="RefSeq" id="WP_207153760.1">
    <property type="nucleotide sequence ID" value="NZ_AP024484.1"/>
</dbReference>
<feature type="transmembrane region" description="Helical" evidence="1">
    <location>
        <begin position="45"/>
        <end position="66"/>
    </location>
</feature>
<feature type="transmembrane region" description="Helical" evidence="1">
    <location>
        <begin position="219"/>
        <end position="240"/>
    </location>
</feature>
<feature type="transmembrane region" description="Helical" evidence="1">
    <location>
        <begin position="137"/>
        <end position="162"/>
    </location>
</feature>
<keyword evidence="1" id="KW-1133">Transmembrane helix</keyword>
<feature type="transmembrane region" description="Helical" evidence="1">
    <location>
        <begin position="344"/>
        <end position="364"/>
    </location>
</feature>
<feature type="transmembrane region" description="Helical" evidence="1">
    <location>
        <begin position="20"/>
        <end position="39"/>
    </location>
</feature>
<sequence>MEKLTLEKLKDNFILSCKRFPISIFFLLWFTVTLIYFGLGKSRDAQFFNVFYSGSAALLTCVLRLWEEEVDDLKRCRIIQGAIHVCWLAAAVYISFYCDMNLTVEFSVFALSFTIAIAFFIVPFFKENDDISLWNFTYHTFLTFVLSFIVALILMGGVMLLLESFTQLFGVVLCSDAYYDVAVVCNGFIAPFLFLQLIPKHDKMHKDSVKRLPKFMYGIIHYLFIPLTIAYLITLYAYAAKIIFQWELPEGWVSWLVTALMTLMTIIIVAVYPSQFSDGHDVDKKIVKWLPMCVLPLLLLMSIGILRRISDYGITANRLYISLFNLWCYGVCVWLIVSKARRIVWIPISFTVLLLLSSVGPQNFSSLAFSSLKSDVIKGLKMAKVAKLPMDITTYKKWIKQKDASMNDIISNIYYLKSQYGNKVLTDIADSVTLMRINYFSADKSISDIEINNICDDNALIIPSGYKHVIPSYNYLYNRVKVDGDKISFIVEYEINGKKLKLPIDVSIKKMKSIENSKYIVPVKCSNAVLYFSSFSFSEDTKMLSFCATIFY</sequence>
<dbReference type="EMBL" id="AP024484">
    <property type="protein sequence ID" value="BCS86182.1"/>
    <property type="molecule type" value="Genomic_DNA"/>
</dbReference>
<evidence type="ECO:0000313" key="2">
    <source>
        <dbReference type="EMBL" id="BCS86182.1"/>
    </source>
</evidence>
<protein>
    <submittedName>
        <fullName evidence="2">DUF4153 domain-containing protein</fullName>
    </submittedName>
</protein>
<name>A0ABN6EJW8_9BACT</name>
<organism evidence="2 3">
    <name type="scientific">Prevotella herbatica</name>
    <dbReference type="NCBI Taxonomy" id="2801997"/>
    <lineage>
        <taxon>Bacteria</taxon>
        <taxon>Pseudomonadati</taxon>
        <taxon>Bacteroidota</taxon>
        <taxon>Bacteroidia</taxon>
        <taxon>Bacteroidales</taxon>
        <taxon>Prevotellaceae</taxon>
        <taxon>Prevotella</taxon>
    </lineage>
</organism>
<accession>A0ABN6EJW8</accession>
<dbReference type="Pfam" id="PF13687">
    <property type="entry name" value="DUF4153"/>
    <property type="match status" value="1"/>
</dbReference>
<feature type="transmembrane region" description="Helical" evidence="1">
    <location>
        <begin position="108"/>
        <end position="125"/>
    </location>
</feature>
<feature type="transmembrane region" description="Helical" evidence="1">
    <location>
        <begin position="319"/>
        <end position="337"/>
    </location>
</feature>
<feature type="transmembrane region" description="Helical" evidence="1">
    <location>
        <begin position="177"/>
        <end position="198"/>
    </location>
</feature>
<dbReference type="Proteomes" id="UP001319045">
    <property type="component" value="Chromosome"/>
</dbReference>
<keyword evidence="1" id="KW-0812">Transmembrane</keyword>
<dbReference type="InterPro" id="IPR025291">
    <property type="entry name" value="DUF4153"/>
</dbReference>
<gene>
    <name evidence="2" type="ORF">prwr041_20750</name>
</gene>
<feature type="transmembrane region" description="Helical" evidence="1">
    <location>
        <begin position="252"/>
        <end position="274"/>
    </location>
</feature>
<keyword evidence="1" id="KW-0472">Membrane</keyword>
<evidence type="ECO:0000313" key="3">
    <source>
        <dbReference type="Proteomes" id="UP001319045"/>
    </source>
</evidence>
<evidence type="ECO:0000256" key="1">
    <source>
        <dbReference type="SAM" id="Phobius"/>
    </source>
</evidence>
<proteinExistence type="predicted"/>
<feature type="transmembrane region" description="Helical" evidence="1">
    <location>
        <begin position="78"/>
        <end position="96"/>
    </location>
</feature>